<dbReference type="EMBL" id="CP061036">
    <property type="protein sequence ID" value="QQV79251.1"/>
    <property type="molecule type" value="Genomic_DNA"/>
</dbReference>
<dbReference type="GO" id="GO:0016740">
    <property type="term" value="F:transferase activity"/>
    <property type="evidence" value="ECO:0007669"/>
    <property type="project" value="UniProtKB-KW"/>
</dbReference>
<keyword evidence="1" id="KW-0808">Transferase</keyword>
<dbReference type="Proteomes" id="UP000595894">
    <property type="component" value="Plasmid punnamed1"/>
</dbReference>
<protein>
    <submittedName>
        <fullName evidence="1">Nucleotidyl transferase AbiEii/AbiGii toxin family protein</fullName>
    </submittedName>
</protein>
<dbReference type="RefSeq" id="WP_202096536.1">
    <property type="nucleotide sequence ID" value="NZ_CP061036.1"/>
</dbReference>
<dbReference type="Pfam" id="PF08843">
    <property type="entry name" value="AbiEii"/>
    <property type="match status" value="1"/>
</dbReference>
<accession>A0A974NYL6</accession>
<sequence>MAKPQTIDGYEAAVTEACERVLVTLLRGFGPWKDSVYLVGGLAPRYLITARPPKVPPHAGTGDVDVVVDMAILTDTEAYRTLEENLKAMRFERAENDAGKKQSWRWKAEVERGTTMVLEFLADAPELSGGRVTELPTEGNVTAINIPHASMVFDLHGTTKITAELLNERGRATELVRYADIVSFTCLKAFAYDQRSEPKDAHDLVYCVEHYEGGLDAVHAAFRAALDGKHADVIRLALERLAARFIDPDPEESYRRDGPVAYALFEDAVGSDDDEELRNARILRQRRTADLMSAFLMPLTAELTPLRSGT</sequence>
<reference evidence="2" key="1">
    <citation type="submission" date="2020-09" db="EMBL/GenBank/DDBJ databases">
        <title>Sphingomonas sp., a new species isolated from pork steak.</title>
        <authorList>
            <person name="Heidler von Heilborn D."/>
        </authorList>
    </citation>
    <scope>NUCLEOTIDE SEQUENCE [LARGE SCALE GENOMIC DNA]</scope>
    <source>
        <plasmid evidence="2">punnamed1</plasmid>
    </source>
</reference>
<keyword evidence="1" id="KW-0614">Plasmid</keyword>
<dbReference type="KEGG" id="sari:H5J25_19575"/>
<dbReference type="AlphaFoldDB" id="A0A974NYL6"/>
<evidence type="ECO:0000313" key="1">
    <source>
        <dbReference type="EMBL" id="QQV79251.1"/>
    </source>
</evidence>
<dbReference type="InterPro" id="IPR014942">
    <property type="entry name" value="AbiEii"/>
</dbReference>
<organism evidence="1 2">
    <name type="scientific">Sphingomonas aliaeris</name>
    <dbReference type="NCBI Taxonomy" id="2759526"/>
    <lineage>
        <taxon>Bacteria</taxon>
        <taxon>Pseudomonadati</taxon>
        <taxon>Pseudomonadota</taxon>
        <taxon>Alphaproteobacteria</taxon>
        <taxon>Sphingomonadales</taxon>
        <taxon>Sphingomonadaceae</taxon>
        <taxon>Sphingomonas</taxon>
    </lineage>
</organism>
<keyword evidence="2" id="KW-1185">Reference proteome</keyword>
<name>A0A974NYL6_9SPHN</name>
<evidence type="ECO:0000313" key="2">
    <source>
        <dbReference type="Proteomes" id="UP000595894"/>
    </source>
</evidence>
<proteinExistence type="predicted"/>
<gene>
    <name evidence="1" type="ORF">H5J25_19575</name>
</gene>
<geneLocation type="plasmid" evidence="1 2">
    <name>punnamed1</name>
</geneLocation>